<organism evidence="2 3">
    <name type="scientific">Medicago truncatula</name>
    <name type="common">Barrel medic</name>
    <name type="synonym">Medicago tribuloides</name>
    <dbReference type="NCBI Taxonomy" id="3880"/>
    <lineage>
        <taxon>Eukaryota</taxon>
        <taxon>Viridiplantae</taxon>
        <taxon>Streptophyta</taxon>
        <taxon>Embryophyta</taxon>
        <taxon>Tracheophyta</taxon>
        <taxon>Spermatophyta</taxon>
        <taxon>Magnoliopsida</taxon>
        <taxon>eudicotyledons</taxon>
        <taxon>Gunneridae</taxon>
        <taxon>Pentapetalae</taxon>
        <taxon>rosids</taxon>
        <taxon>fabids</taxon>
        <taxon>Fabales</taxon>
        <taxon>Fabaceae</taxon>
        <taxon>Papilionoideae</taxon>
        <taxon>50 kb inversion clade</taxon>
        <taxon>NPAAA clade</taxon>
        <taxon>Hologalegina</taxon>
        <taxon>IRL clade</taxon>
        <taxon>Trifolieae</taxon>
        <taxon>Medicago</taxon>
    </lineage>
</organism>
<comment type="caution">
    <text evidence="2">The sequence shown here is derived from an EMBL/GenBank/DDBJ whole genome shotgun (WGS) entry which is preliminary data.</text>
</comment>
<keyword evidence="1" id="KW-0812">Transmembrane</keyword>
<dbReference type="EMBL" id="PSQE01000003">
    <property type="protein sequence ID" value="RHN67012.1"/>
    <property type="molecule type" value="Genomic_DNA"/>
</dbReference>
<sequence>MFIFYSFDFNRSCLFFVLLSLFLSLYMICTSSSFLKKKKKMYII</sequence>
<evidence type="ECO:0000313" key="2">
    <source>
        <dbReference type="EMBL" id="RHN67012.1"/>
    </source>
</evidence>
<accession>A0A396IN64</accession>
<proteinExistence type="predicted"/>
<reference evidence="3" key="1">
    <citation type="journal article" date="2018" name="Nat. Plants">
        <title>Whole-genome landscape of Medicago truncatula symbiotic genes.</title>
        <authorList>
            <person name="Pecrix Y."/>
            <person name="Staton S.E."/>
            <person name="Sallet E."/>
            <person name="Lelandais-Briere C."/>
            <person name="Moreau S."/>
            <person name="Carrere S."/>
            <person name="Blein T."/>
            <person name="Jardinaud M.F."/>
            <person name="Latrasse D."/>
            <person name="Zouine M."/>
            <person name="Zahm M."/>
            <person name="Kreplak J."/>
            <person name="Mayjonade B."/>
            <person name="Satge C."/>
            <person name="Perez M."/>
            <person name="Cauet S."/>
            <person name="Marande W."/>
            <person name="Chantry-Darmon C."/>
            <person name="Lopez-Roques C."/>
            <person name="Bouchez O."/>
            <person name="Berard A."/>
            <person name="Debelle F."/>
            <person name="Munos S."/>
            <person name="Bendahmane A."/>
            <person name="Berges H."/>
            <person name="Niebel A."/>
            <person name="Buitink J."/>
            <person name="Frugier F."/>
            <person name="Benhamed M."/>
            <person name="Crespi M."/>
            <person name="Gouzy J."/>
            <person name="Gamas P."/>
        </authorList>
    </citation>
    <scope>NUCLEOTIDE SEQUENCE [LARGE SCALE GENOMIC DNA]</scope>
    <source>
        <strain evidence="3">cv. Jemalong A17</strain>
    </source>
</reference>
<name>A0A396IN64_MEDTR</name>
<protein>
    <recommendedName>
        <fullName evidence="4">Transmembrane protein</fullName>
    </recommendedName>
</protein>
<evidence type="ECO:0000256" key="1">
    <source>
        <dbReference type="SAM" id="Phobius"/>
    </source>
</evidence>
<evidence type="ECO:0008006" key="4">
    <source>
        <dbReference type="Google" id="ProtNLM"/>
    </source>
</evidence>
<dbReference type="Gramene" id="rna15141">
    <property type="protein sequence ID" value="RHN67012.1"/>
    <property type="gene ID" value="gene15141"/>
</dbReference>
<dbReference type="Proteomes" id="UP000265566">
    <property type="component" value="Chromosome 3"/>
</dbReference>
<keyword evidence="1" id="KW-1133">Transmembrane helix</keyword>
<keyword evidence="1" id="KW-0472">Membrane</keyword>
<evidence type="ECO:0000313" key="3">
    <source>
        <dbReference type="Proteomes" id="UP000265566"/>
    </source>
</evidence>
<feature type="transmembrane region" description="Helical" evidence="1">
    <location>
        <begin position="14"/>
        <end position="35"/>
    </location>
</feature>
<gene>
    <name evidence="2" type="ORF">MtrunA17_Chr3g0098041</name>
</gene>
<dbReference type="AlphaFoldDB" id="A0A396IN64"/>